<evidence type="ECO:0000313" key="3">
    <source>
        <dbReference type="Proteomes" id="UP000062160"/>
    </source>
</evidence>
<organism evidence="2">
    <name type="scientific">Tepidanaerobacter syntrophicus</name>
    <dbReference type="NCBI Taxonomy" id="224999"/>
    <lineage>
        <taxon>Bacteria</taxon>
        <taxon>Bacillati</taxon>
        <taxon>Bacillota</taxon>
        <taxon>Clostridia</taxon>
        <taxon>Thermosediminibacterales</taxon>
        <taxon>Tepidanaerobacteraceae</taxon>
        <taxon>Tepidanaerobacter</taxon>
    </lineage>
</organism>
<protein>
    <submittedName>
        <fullName evidence="2">Tape measure domain-containing protein</fullName>
    </submittedName>
</protein>
<name>A0A0U9I4A4_9FIRM</name>
<dbReference type="PANTHER" id="PTHR38812:SF2">
    <property type="entry name" value="MU-LIKE PROPHAGE FLUMU PROTEIN GP42"/>
    <property type="match status" value="1"/>
</dbReference>
<gene>
    <name evidence="2" type="ORF">TSYNT_7114</name>
</gene>
<keyword evidence="3" id="KW-1185">Reference proteome</keyword>
<dbReference type="STRING" id="224999.GCA_001485475_01111"/>
<sequence>MGDVYRIEIPISIKDNTDPGVSQAKSKLNAFDKASQRTQERLEQMNKTKYQIVLDALDRASSIVGKVSSKARSIAGKTFSFTMKVIDLATAPLRSLWNFATSIQGAILGATGAFAGIYKPMDIAADFEQTQIAFETMLKSAEKAQQFLKEASEFANKTPFEFPELINSSKLLMAFGFEADKVLDMLKTIGDTASGLGAGSKGIDRITRALGQMQAKGRAQTEELLQLQELGVPANQILQEELGLTGEQIANIGKESIEAAKVIDALLRGMDKRFGGMMDNQSRTAKGMISTLKDTLQNSLLRPWGQGLWEGVKPGLEKITTWIDENQDIIAQWGEAWKKAGANISKWVMARVDALRNSIQRMVNSQEWKDAKNFGEKLKIAWDKIIAQPFNEWWNSTGKAWLADKASKIGEGIGTALSAGLLAILGIDARGAVEDGTSIGASFAEGFTRGFDGKKVGEAILNAIKGVFKDAGTLLPGGEKPSSTSWLSAGAIGLGIAKIWPLLTGIFKLGTGVFKLGSKAGKGLFNLFGKGSKDGVPAATGSLVPDSFITSTMAVTASVVYINGPTIGEGGSGGKIINNIPSLPGGGPATIPKLPGGGSPLALPGAAGAAGNAINTVKLANGTYVASGGALTTGLAKLGVALGSGATTAGGAAAAGAAGIAGIIGGILGLGSAGIDVYQGIKASKAGNNKVAKDEYVTAGTKAGMVGTGALIGTAIMPGLGTLIGAGIGGAAALLTGDKAGKALSDATDKDGALSKFWENTKIWASNTWDSIKTGASNAGSWISDKWSGFSEWFETSIWTPTKDVGISAINIAAGAWSEARDWIGDKWSDFSGWFDESIWTPVSNAAQAAGQWVSERWSEARTWIGERWSDFSTWFEESIWTPVKTGAQAAGQWVSERWSEAKTWVSETWGAVSGWFDESVWQPVKSAAQTAGAWLGDQFTAAKNAISEAWSGVSGWFEQKVWEPIKTGATRAWEWVGEKLGGIGEWIGDKWQSFKDWLGGLGQKGSKETGLTTSQGKGSVLEHAYGGIMTKPHMGIVAEDGAEGIIPLSPSKRQRGLDLWQRTGELLGVRAYEDGGIVGEEPDEIPVASATGKAGQNITIKVEVKAEPKFTIEGGGDNTDENKVVAILKAYIREMTDDIGDELAERLARIFANMPVKGVAEA</sequence>
<reference evidence="2" key="1">
    <citation type="journal article" date="2016" name="Genome Announc.">
        <title>Draft Genome Sequence of the Syntrophic Lactate-Degrading Bacterium Tepidanaerobacter syntrophicus JLT.</title>
        <authorList>
            <person name="Matsuura N."/>
            <person name="Ohashi A."/>
            <person name="Tourlousse D.M."/>
            <person name="Sekiguchi Y."/>
        </authorList>
    </citation>
    <scope>NUCLEOTIDE SEQUENCE [LARGE SCALE GENOMIC DNA]</scope>
    <source>
        <strain evidence="2">JL</strain>
    </source>
</reference>
<proteinExistence type="predicted"/>
<evidence type="ECO:0000259" key="1">
    <source>
        <dbReference type="Pfam" id="PF20155"/>
    </source>
</evidence>
<dbReference type="OrthoDB" id="1717936at2"/>
<dbReference type="Proteomes" id="UP000062160">
    <property type="component" value="Unassembled WGS sequence"/>
</dbReference>
<dbReference type="Gene3D" id="1.20.120.20">
    <property type="entry name" value="Apolipoprotein"/>
    <property type="match status" value="1"/>
</dbReference>
<dbReference type="InterPro" id="IPR053058">
    <property type="entry name" value="Mulikevirus_tape_measure"/>
</dbReference>
<feature type="domain" description="Tape measure protein N-terminal" evidence="1">
    <location>
        <begin position="122"/>
        <end position="298"/>
    </location>
</feature>
<dbReference type="NCBIfam" id="TIGR02675">
    <property type="entry name" value="tape_meas_nterm"/>
    <property type="match status" value="1"/>
</dbReference>
<accession>A0A0U9I4A4</accession>
<dbReference type="PANTHER" id="PTHR38812">
    <property type="entry name" value="MU-LIKE PROPHAGE FLUMU PROTEIN GP42"/>
    <property type="match status" value="1"/>
</dbReference>
<dbReference type="Pfam" id="PF20155">
    <property type="entry name" value="TMP_3"/>
    <property type="match status" value="1"/>
</dbReference>
<dbReference type="EMBL" id="DF977001">
    <property type="protein sequence ID" value="GAQ25096.1"/>
    <property type="molecule type" value="Genomic_DNA"/>
</dbReference>
<dbReference type="AlphaFoldDB" id="A0A0U9I4A4"/>
<evidence type="ECO:0000313" key="2">
    <source>
        <dbReference type="EMBL" id="GAQ25096.1"/>
    </source>
</evidence>
<dbReference type="InterPro" id="IPR013491">
    <property type="entry name" value="Tape_meas_N"/>
</dbReference>
<dbReference type="RefSeq" id="WP_059032512.1">
    <property type="nucleotide sequence ID" value="NZ_DF977001.1"/>
</dbReference>